<dbReference type="Proteomes" id="UP000183974">
    <property type="component" value="Unassembled WGS sequence"/>
</dbReference>
<dbReference type="EMBL" id="FRBR01000004">
    <property type="protein sequence ID" value="SHL61195.1"/>
    <property type="molecule type" value="Genomic_DNA"/>
</dbReference>
<accession>A0A1M7C1T0</accession>
<evidence type="ECO:0000313" key="1">
    <source>
        <dbReference type="EMBL" id="SHL61195.1"/>
    </source>
</evidence>
<dbReference type="RefSeq" id="WP_073034433.1">
    <property type="nucleotide sequence ID" value="NZ_BMLR01000004.1"/>
</dbReference>
<sequence length="175" mass="19620">MSKQTRKWVIGLAIMALIGLKAIQLLNQRFESRQQIRMAEETANHIVVVAKSACVPTFATPDVLSDKEYSLNDDGVWTDRRGVSVHILDDMCFVSKPQSYPKVKGEQIERQTSALSHQIQLWMDRDFPDQWSIKKGNLNDNFIVEAGENNSFAVAMVLPSASHAGGLLIQYLTSN</sequence>
<keyword evidence="2" id="KW-1185">Reference proteome</keyword>
<reference evidence="1 2" key="1">
    <citation type="submission" date="2016-11" db="EMBL/GenBank/DDBJ databases">
        <authorList>
            <person name="Jaros S."/>
            <person name="Januszkiewicz K."/>
            <person name="Wedrychowicz H."/>
        </authorList>
    </citation>
    <scope>NUCLEOTIDE SEQUENCE [LARGE SCALE GENOMIC DNA]</scope>
    <source>
        <strain evidence="1 2">DSM 29589</strain>
    </source>
</reference>
<evidence type="ECO:0000313" key="2">
    <source>
        <dbReference type="Proteomes" id="UP000183974"/>
    </source>
</evidence>
<proteinExistence type="predicted"/>
<gene>
    <name evidence="1" type="ORF">SAMN05444398_10475</name>
</gene>
<organism evidence="1 2">
    <name type="scientific">Roseovarius pacificus</name>
    <dbReference type="NCBI Taxonomy" id="337701"/>
    <lineage>
        <taxon>Bacteria</taxon>
        <taxon>Pseudomonadati</taxon>
        <taxon>Pseudomonadota</taxon>
        <taxon>Alphaproteobacteria</taxon>
        <taxon>Rhodobacterales</taxon>
        <taxon>Roseobacteraceae</taxon>
        <taxon>Roseovarius</taxon>
    </lineage>
</organism>
<dbReference type="AlphaFoldDB" id="A0A1M7C1T0"/>
<name>A0A1M7C1T0_9RHOB</name>
<dbReference type="STRING" id="337701.SAMN05444398_10475"/>
<protein>
    <submittedName>
        <fullName evidence="1">Uncharacterized protein</fullName>
    </submittedName>
</protein>